<dbReference type="RefSeq" id="WP_086536155.1">
    <property type="nucleotide sequence ID" value="NZ_NGFO01000017.1"/>
</dbReference>
<proteinExistence type="predicted"/>
<dbReference type="EMBL" id="NGFO01000017">
    <property type="protein sequence ID" value="OUC77818.1"/>
    <property type="molecule type" value="Genomic_DNA"/>
</dbReference>
<sequence length="253" mass="25205">MKPSSPRATIARRLIAPATAAAVVGLASFAGAGAASAHVTANAPTVTQGGYGVVTLVVPNESDAAATTALRVTLPGLSSARPEVMPGWKSVVTKKDDEVTEITWTADPGSPGVPVGQFGQFRFSGGPFPEQETVELPALQTYADGETADWNQSTPADGSEPELPAPTLTLAPDTGEGHHGGSHSSSTTDNSSTTENSQASDTSESSAATDSAARWLGGIGLVVGTLGAVIGVAALTALRGKGRGRNGGGGSDA</sequence>
<dbReference type="InterPro" id="IPR038507">
    <property type="entry name" value="YcnI-like_sf"/>
</dbReference>
<feature type="region of interest" description="Disordered" evidence="1">
    <location>
        <begin position="148"/>
        <end position="206"/>
    </location>
</feature>
<keyword evidence="6" id="KW-1185">Reference proteome</keyword>
<feature type="domain" description="YncI copper-binding" evidence="4">
    <location>
        <begin position="38"/>
        <end position="170"/>
    </location>
</feature>
<dbReference type="STRING" id="417102.CA982_15340"/>
<feature type="compositionally biased region" description="Low complexity" evidence="1">
    <location>
        <begin position="182"/>
        <end position="206"/>
    </location>
</feature>
<dbReference type="InterPro" id="IPR012533">
    <property type="entry name" value="YcnI-copper_dom"/>
</dbReference>
<keyword evidence="3" id="KW-0732">Signal</keyword>
<evidence type="ECO:0000313" key="6">
    <source>
        <dbReference type="Proteomes" id="UP000194632"/>
    </source>
</evidence>
<gene>
    <name evidence="5" type="ORF">CA982_15340</name>
</gene>
<organism evidence="5 6">
    <name type="scientific">Gordonia lacunae</name>
    <dbReference type="NCBI Taxonomy" id="417102"/>
    <lineage>
        <taxon>Bacteria</taxon>
        <taxon>Bacillati</taxon>
        <taxon>Actinomycetota</taxon>
        <taxon>Actinomycetes</taxon>
        <taxon>Mycobacteriales</taxon>
        <taxon>Gordoniaceae</taxon>
        <taxon>Gordonia</taxon>
    </lineage>
</organism>
<comment type="caution">
    <text evidence="5">The sequence shown here is derived from an EMBL/GenBank/DDBJ whole genome shotgun (WGS) entry which is preliminary data.</text>
</comment>
<keyword evidence="2" id="KW-0472">Membrane</keyword>
<dbReference type="AlphaFoldDB" id="A0A243Q9G9"/>
<name>A0A243Q9G9_9ACTN</name>
<feature type="transmembrane region" description="Helical" evidence="2">
    <location>
        <begin position="215"/>
        <end position="238"/>
    </location>
</feature>
<evidence type="ECO:0000313" key="5">
    <source>
        <dbReference type="EMBL" id="OUC77818.1"/>
    </source>
</evidence>
<dbReference type="Pfam" id="PF07987">
    <property type="entry name" value="DUF1775"/>
    <property type="match status" value="1"/>
</dbReference>
<dbReference type="OrthoDB" id="9810871at2"/>
<dbReference type="Gene3D" id="2.60.40.2230">
    <property type="entry name" value="Uncharacterised protein YcnI-like PF07987, DUF1775"/>
    <property type="match status" value="1"/>
</dbReference>
<feature type="compositionally biased region" description="Low complexity" evidence="1">
    <location>
        <begin position="161"/>
        <end position="174"/>
    </location>
</feature>
<dbReference type="CDD" id="cd08545">
    <property type="entry name" value="YcnI_like"/>
    <property type="match status" value="1"/>
</dbReference>
<evidence type="ECO:0000256" key="3">
    <source>
        <dbReference type="SAM" id="SignalP"/>
    </source>
</evidence>
<evidence type="ECO:0000256" key="1">
    <source>
        <dbReference type="SAM" id="MobiDB-lite"/>
    </source>
</evidence>
<reference evidence="5 6" key="1">
    <citation type="submission" date="2017-05" db="EMBL/GenBank/DDBJ databases">
        <title>Biotechnological potential of actinobacteria isolated from South African environments.</title>
        <authorList>
            <person name="Le Roes-Hill M."/>
            <person name="Prins A."/>
            <person name="Durrell K.A."/>
        </authorList>
    </citation>
    <scope>NUCLEOTIDE SEQUENCE [LARGE SCALE GENOMIC DNA]</scope>
    <source>
        <strain evidence="5">BS2</strain>
    </source>
</reference>
<evidence type="ECO:0000259" key="4">
    <source>
        <dbReference type="Pfam" id="PF07987"/>
    </source>
</evidence>
<feature type="chain" id="PRO_5012218988" evidence="3">
    <location>
        <begin position="38"/>
        <end position="253"/>
    </location>
</feature>
<keyword evidence="2" id="KW-1133">Transmembrane helix</keyword>
<dbReference type="Proteomes" id="UP000194632">
    <property type="component" value="Unassembled WGS sequence"/>
</dbReference>
<accession>A0A243Q9G9</accession>
<feature type="signal peptide" evidence="3">
    <location>
        <begin position="1"/>
        <end position="37"/>
    </location>
</feature>
<protein>
    <submittedName>
        <fullName evidence="5">Nuclear export factor GLE1</fullName>
    </submittedName>
</protein>
<keyword evidence="2" id="KW-0812">Transmembrane</keyword>
<evidence type="ECO:0000256" key="2">
    <source>
        <dbReference type="SAM" id="Phobius"/>
    </source>
</evidence>